<evidence type="ECO:0000313" key="2">
    <source>
        <dbReference type="EMBL" id="GAA3904219.1"/>
    </source>
</evidence>
<reference evidence="3" key="1">
    <citation type="journal article" date="2019" name="Int. J. Syst. Evol. Microbiol.">
        <title>The Global Catalogue of Microorganisms (GCM) 10K type strain sequencing project: providing services to taxonomists for standard genome sequencing and annotation.</title>
        <authorList>
            <consortium name="The Broad Institute Genomics Platform"/>
            <consortium name="The Broad Institute Genome Sequencing Center for Infectious Disease"/>
            <person name="Wu L."/>
            <person name="Ma J."/>
        </authorList>
    </citation>
    <scope>NUCLEOTIDE SEQUENCE [LARGE SCALE GENOMIC DNA]</scope>
    <source>
        <strain evidence="3">JCM 16578</strain>
    </source>
</reference>
<sequence length="83" mass="9609">MNGLFDEHRHTHWKGRVPVAGHGLWPARELKGRWVRDFKPGDSRHDYFQDRAQTYTNSRIVSATSGYSNSTMKTHPTSRMTPP</sequence>
<dbReference type="EMBL" id="BAAAZA010000055">
    <property type="protein sequence ID" value="GAA3904219.1"/>
    <property type="molecule type" value="Genomic_DNA"/>
</dbReference>
<gene>
    <name evidence="2" type="ORF">GCM10022207_86790</name>
</gene>
<keyword evidence="3" id="KW-1185">Reference proteome</keyword>
<dbReference type="Proteomes" id="UP001501563">
    <property type="component" value="Unassembled WGS sequence"/>
</dbReference>
<accession>A0ABP7LN85</accession>
<proteinExistence type="predicted"/>
<evidence type="ECO:0000313" key="3">
    <source>
        <dbReference type="Proteomes" id="UP001501563"/>
    </source>
</evidence>
<comment type="caution">
    <text evidence="2">The sequence shown here is derived from an EMBL/GenBank/DDBJ whole genome shotgun (WGS) entry which is preliminary data.</text>
</comment>
<organism evidence="2 3">
    <name type="scientific">Streptomyces lannensis</name>
    <dbReference type="NCBI Taxonomy" id="766498"/>
    <lineage>
        <taxon>Bacteria</taxon>
        <taxon>Bacillati</taxon>
        <taxon>Actinomycetota</taxon>
        <taxon>Actinomycetes</taxon>
        <taxon>Kitasatosporales</taxon>
        <taxon>Streptomycetaceae</taxon>
        <taxon>Streptomyces</taxon>
    </lineage>
</organism>
<name>A0ABP7LN85_9ACTN</name>
<protein>
    <submittedName>
        <fullName evidence="2">Uncharacterized protein</fullName>
    </submittedName>
</protein>
<evidence type="ECO:0000256" key="1">
    <source>
        <dbReference type="SAM" id="MobiDB-lite"/>
    </source>
</evidence>
<feature type="region of interest" description="Disordered" evidence="1">
    <location>
        <begin position="62"/>
        <end position="83"/>
    </location>
</feature>